<feature type="transmembrane region" description="Helical" evidence="11">
    <location>
        <begin position="140"/>
        <end position="162"/>
    </location>
</feature>
<feature type="transmembrane region" description="Helical" evidence="11">
    <location>
        <begin position="58"/>
        <end position="78"/>
    </location>
</feature>
<evidence type="ECO:0000256" key="1">
    <source>
        <dbReference type="ARBA" id="ARBA00004651"/>
    </source>
</evidence>
<dbReference type="Pfam" id="PF13853">
    <property type="entry name" value="7tm_4"/>
    <property type="match status" value="1"/>
</dbReference>
<evidence type="ECO:0000256" key="5">
    <source>
        <dbReference type="ARBA" id="ARBA00022989"/>
    </source>
</evidence>
<dbReference type="InterPro" id="IPR000725">
    <property type="entry name" value="Olfact_rcpt"/>
</dbReference>
<dbReference type="PROSITE" id="PS00237">
    <property type="entry name" value="G_PROTEIN_RECEP_F1_1"/>
    <property type="match status" value="1"/>
</dbReference>
<comment type="similarity">
    <text evidence="10">Belongs to the G-protein coupled receptor 1 family.</text>
</comment>
<keyword evidence="14" id="KW-1185">Reference proteome</keyword>
<dbReference type="PANTHER" id="PTHR26452">
    <property type="entry name" value="OLFACTORY RECEPTOR"/>
    <property type="match status" value="1"/>
</dbReference>
<name>A0AAV6YUU9_ENGPU</name>
<sequence>MGPKNQTIITEFILLGFTTNPKINLALFFLFLVIYIVTTVGNGLIILVVIINPKLHKPMYFFLCVLSILDLCYSSTVLPKLLTDLLSTERTIPLIACFFQVYVILLVEGSECQLLAVMAYDRYIAICRPLHYSILMRWSVCYRLVWLVFILSFMLCIFPSVFVPLTICSNRINHFMCEMLAFITLSCEDINSNQLLVFSISFVTLLIPLMLILLSYAFIIRSVLKIRSTGRSKAFSTCTSHLGVVALYFGTVMLMYFGPSSMYSTDQEKYSSIFYVIVSPMLNPLIYSLNNKDVKESLKKLFPNFTQKCLPQNPITTERG</sequence>
<reference evidence="13" key="1">
    <citation type="thesis" date="2020" institute="ProQuest LLC" country="789 East Eisenhower Parkway, Ann Arbor, MI, USA">
        <title>Comparative Genomics and Chromosome Evolution.</title>
        <authorList>
            <person name="Mudd A.B."/>
        </authorList>
    </citation>
    <scope>NUCLEOTIDE SEQUENCE</scope>
    <source>
        <strain evidence="13">237g6f4</strain>
        <tissue evidence="13">Blood</tissue>
    </source>
</reference>
<dbReference type="AlphaFoldDB" id="A0AAV6YUU9"/>
<dbReference type="GO" id="GO:0004984">
    <property type="term" value="F:olfactory receptor activity"/>
    <property type="evidence" value="ECO:0007669"/>
    <property type="project" value="InterPro"/>
</dbReference>
<keyword evidence="2 11" id="KW-1003">Cell membrane</keyword>
<evidence type="ECO:0000256" key="9">
    <source>
        <dbReference type="ARBA" id="ARBA00023224"/>
    </source>
</evidence>
<gene>
    <name evidence="13" type="ORF">GDO81_029772</name>
</gene>
<keyword evidence="8 10" id="KW-0675">Receptor</keyword>
<evidence type="ECO:0000256" key="11">
    <source>
        <dbReference type="RuleBase" id="RU363047"/>
    </source>
</evidence>
<evidence type="ECO:0000313" key="14">
    <source>
        <dbReference type="Proteomes" id="UP000824782"/>
    </source>
</evidence>
<feature type="domain" description="G-protein coupled receptors family 1 profile" evidence="12">
    <location>
        <begin position="41"/>
        <end position="287"/>
    </location>
</feature>
<feature type="transmembrane region" description="Helical" evidence="11">
    <location>
        <begin position="270"/>
        <end position="290"/>
    </location>
</feature>
<dbReference type="InterPro" id="IPR050516">
    <property type="entry name" value="Olfactory_GPCR"/>
</dbReference>
<evidence type="ECO:0000256" key="7">
    <source>
        <dbReference type="ARBA" id="ARBA00023136"/>
    </source>
</evidence>
<dbReference type="InterPro" id="IPR000276">
    <property type="entry name" value="GPCR_Rhodpsn"/>
</dbReference>
<dbReference type="CDD" id="cd13954">
    <property type="entry name" value="7tmA_OR"/>
    <property type="match status" value="1"/>
</dbReference>
<feature type="transmembrane region" description="Helical" evidence="11">
    <location>
        <begin position="240"/>
        <end position="258"/>
    </location>
</feature>
<keyword evidence="11" id="KW-0716">Sensory transduction</keyword>
<feature type="transmembrane region" description="Helical" evidence="11">
    <location>
        <begin position="195"/>
        <end position="219"/>
    </location>
</feature>
<dbReference type="Proteomes" id="UP000824782">
    <property type="component" value="Unassembled WGS sequence"/>
</dbReference>
<evidence type="ECO:0000256" key="3">
    <source>
        <dbReference type="ARBA" id="ARBA00022692"/>
    </source>
</evidence>
<evidence type="ECO:0000256" key="2">
    <source>
        <dbReference type="ARBA" id="ARBA00022475"/>
    </source>
</evidence>
<accession>A0AAV6YUU9</accession>
<evidence type="ECO:0000256" key="8">
    <source>
        <dbReference type="ARBA" id="ARBA00023170"/>
    </source>
</evidence>
<keyword evidence="4 11" id="KW-0552">Olfaction</keyword>
<dbReference type="PRINTS" id="PR00245">
    <property type="entry name" value="OLFACTORYR"/>
</dbReference>
<dbReference type="FunFam" id="1.20.1070.10:FF:000015">
    <property type="entry name" value="Olfactory receptor"/>
    <property type="match status" value="1"/>
</dbReference>
<evidence type="ECO:0000256" key="4">
    <source>
        <dbReference type="ARBA" id="ARBA00022725"/>
    </source>
</evidence>
<keyword evidence="3 10" id="KW-0812">Transmembrane</keyword>
<comment type="subcellular location">
    <subcellularLocation>
        <location evidence="1 11">Cell membrane</location>
        <topology evidence="1 11">Multi-pass membrane protein</topology>
    </subcellularLocation>
</comment>
<dbReference type="PRINTS" id="PR00237">
    <property type="entry name" value="GPCRRHODOPSN"/>
</dbReference>
<protein>
    <recommendedName>
        <fullName evidence="11">Olfactory receptor</fullName>
    </recommendedName>
</protein>
<dbReference type="GO" id="GO:0005886">
    <property type="term" value="C:plasma membrane"/>
    <property type="evidence" value="ECO:0007669"/>
    <property type="project" value="UniProtKB-SubCell"/>
</dbReference>
<organism evidence="13 14">
    <name type="scientific">Engystomops pustulosus</name>
    <name type="common">Tungara frog</name>
    <name type="synonym">Physalaemus pustulosus</name>
    <dbReference type="NCBI Taxonomy" id="76066"/>
    <lineage>
        <taxon>Eukaryota</taxon>
        <taxon>Metazoa</taxon>
        <taxon>Chordata</taxon>
        <taxon>Craniata</taxon>
        <taxon>Vertebrata</taxon>
        <taxon>Euteleostomi</taxon>
        <taxon>Amphibia</taxon>
        <taxon>Batrachia</taxon>
        <taxon>Anura</taxon>
        <taxon>Neobatrachia</taxon>
        <taxon>Hyloidea</taxon>
        <taxon>Leptodactylidae</taxon>
        <taxon>Leiuperinae</taxon>
        <taxon>Engystomops</taxon>
    </lineage>
</organism>
<evidence type="ECO:0000256" key="10">
    <source>
        <dbReference type="RuleBase" id="RU000688"/>
    </source>
</evidence>
<keyword evidence="6 10" id="KW-0297">G-protein coupled receptor</keyword>
<evidence type="ECO:0000259" key="12">
    <source>
        <dbReference type="PROSITE" id="PS50262"/>
    </source>
</evidence>
<dbReference type="InterPro" id="IPR017452">
    <property type="entry name" value="GPCR_Rhodpsn_7TM"/>
</dbReference>
<evidence type="ECO:0000256" key="6">
    <source>
        <dbReference type="ARBA" id="ARBA00023040"/>
    </source>
</evidence>
<dbReference type="SUPFAM" id="SSF81321">
    <property type="entry name" value="Family A G protein-coupled receptor-like"/>
    <property type="match status" value="1"/>
</dbReference>
<evidence type="ECO:0000313" key="13">
    <source>
        <dbReference type="EMBL" id="KAG8541062.1"/>
    </source>
</evidence>
<keyword evidence="7 11" id="KW-0472">Membrane</keyword>
<keyword evidence="9 10" id="KW-0807">Transducer</keyword>
<comment type="caution">
    <text evidence="13">The sequence shown here is derived from an EMBL/GenBank/DDBJ whole genome shotgun (WGS) entry which is preliminary data.</text>
</comment>
<dbReference type="EMBL" id="WNYA01008503">
    <property type="protein sequence ID" value="KAG8541062.1"/>
    <property type="molecule type" value="Genomic_DNA"/>
</dbReference>
<proteinExistence type="inferred from homology"/>
<dbReference type="PROSITE" id="PS50262">
    <property type="entry name" value="G_PROTEIN_RECEP_F1_2"/>
    <property type="match status" value="1"/>
</dbReference>
<dbReference type="GO" id="GO:0004930">
    <property type="term" value="F:G protein-coupled receptor activity"/>
    <property type="evidence" value="ECO:0007669"/>
    <property type="project" value="UniProtKB-KW"/>
</dbReference>
<feature type="transmembrane region" description="Helical" evidence="11">
    <location>
        <begin position="25"/>
        <end position="51"/>
    </location>
</feature>
<keyword evidence="5 11" id="KW-1133">Transmembrane helix</keyword>
<dbReference type="Gene3D" id="1.20.1070.10">
    <property type="entry name" value="Rhodopsin 7-helix transmembrane proteins"/>
    <property type="match status" value="1"/>
</dbReference>